<organism evidence="2">
    <name type="scientific">Flavobacterium branchiophilum</name>
    <dbReference type="NCBI Taxonomy" id="55197"/>
    <lineage>
        <taxon>Bacteria</taxon>
        <taxon>Pseudomonadati</taxon>
        <taxon>Bacteroidota</taxon>
        <taxon>Flavobacteriia</taxon>
        <taxon>Flavobacteriales</taxon>
        <taxon>Flavobacteriaceae</taxon>
        <taxon>Flavobacterium</taxon>
    </lineage>
</organism>
<dbReference type="AlphaFoldDB" id="A0A2H3KSV3"/>
<dbReference type="EMBL" id="PCMW01000029">
    <property type="protein sequence ID" value="PDS25400.1"/>
    <property type="molecule type" value="Genomic_DNA"/>
</dbReference>
<protein>
    <submittedName>
        <fullName evidence="2">Uncharacterized protein</fullName>
    </submittedName>
</protein>
<keyword evidence="1" id="KW-0732">Signal</keyword>
<evidence type="ECO:0000313" key="2">
    <source>
        <dbReference type="EMBL" id="PDS25400.1"/>
    </source>
</evidence>
<feature type="signal peptide" evidence="1">
    <location>
        <begin position="1"/>
        <end position="22"/>
    </location>
</feature>
<dbReference type="RefSeq" id="WP_097553772.1">
    <property type="nucleotide sequence ID" value="NZ_PCMW01000029.1"/>
</dbReference>
<feature type="chain" id="PRO_5013809985" evidence="1">
    <location>
        <begin position="23"/>
        <end position="221"/>
    </location>
</feature>
<reference evidence="2" key="1">
    <citation type="submission" date="2017-09" db="EMBL/GenBank/DDBJ databases">
        <title>Whole genomes of Flavobacteriaceae.</title>
        <authorList>
            <person name="Stine C."/>
            <person name="Li C."/>
            <person name="Tadesse D."/>
        </authorList>
    </citation>
    <scope>NUCLEOTIDE SEQUENCE [LARGE SCALE GENOMIC DNA]</scope>
    <source>
        <strain evidence="2">ATCC 35036</strain>
    </source>
</reference>
<name>A0A2H3KSV3_9FLAO</name>
<evidence type="ECO:0000256" key="1">
    <source>
        <dbReference type="SAM" id="SignalP"/>
    </source>
</evidence>
<dbReference type="Proteomes" id="UP000220828">
    <property type="component" value="Unassembled WGS sequence"/>
</dbReference>
<comment type="caution">
    <text evidence="2">The sequence shown here is derived from an EMBL/GenBank/DDBJ whole genome shotgun (WGS) entry which is preliminary data.</text>
</comment>
<accession>A0A2H3KSV3</accession>
<proteinExistence type="predicted"/>
<gene>
    <name evidence="2" type="ORF">B0A77_05170</name>
</gene>
<sequence>MNFKLFLIFAIVFSHLSFGQHAIDSAGVYIKGVVYIAQQNVVIRNMDLTLDHSVISGDGTIEMQSNRTQNLICRTTNDKRILISSPNAVHIETGNHVEIAIASISNQGKCNDFNEKKILSNPILINVISETAPNIKEKQCLFFKNAKFKPFKTSLINQQSVLDWDLNPKIDMIVIYFEIDTRKIINTPTNKFNNWVLPFDENPPKSIISRAKFYKLHHFWC</sequence>